<accession>A0ACB0EHM1</accession>
<gene>
    <name evidence="1" type="ORF">MRATA1EN3_LOCUS11430</name>
</gene>
<evidence type="ECO:0000313" key="2">
    <source>
        <dbReference type="Proteomes" id="UP001162501"/>
    </source>
</evidence>
<proteinExistence type="predicted"/>
<organism evidence="1 2">
    <name type="scientific">Rangifer tarandus platyrhynchus</name>
    <name type="common">Svalbard reindeer</name>
    <dbReference type="NCBI Taxonomy" id="3082113"/>
    <lineage>
        <taxon>Eukaryota</taxon>
        <taxon>Metazoa</taxon>
        <taxon>Chordata</taxon>
        <taxon>Craniata</taxon>
        <taxon>Vertebrata</taxon>
        <taxon>Euteleostomi</taxon>
        <taxon>Mammalia</taxon>
        <taxon>Eutheria</taxon>
        <taxon>Laurasiatheria</taxon>
        <taxon>Artiodactyla</taxon>
        <taxon>Ruminantia</taxon>
        <taxon>Pecora</taxon>
        <taxon>Cervidae</taxon>
        <taxon>Odocoileinae</taxon>
        <taxon>Rangifer</taxon>
    </lineage>
</organism>
<protein>
    <submittedName>
        <fullName evidence="1">Uncharacterized protein</fullName>
    </submittedName>
</protein>
<dbReference type="Proteomes" id="UP001162501">
    <property type="component" value="Chromosome 20"/>
</dbReference>
<sequence length="150" mass="15173">MGSTSSWRPGALRTRSRATVEITPPPPDAGGTFNPQLAGDMKGEGNAASQPRALPASGCSAVPGAGAGQSPLSAPQLARDGRAERPRLLASGATSGAHTSWTCDTSIGRLCAAKKPSTAGRPSSNRPPASGNERQEKTSDGCFIAYGLLT</sequence>
<dbReference type="EMBL" id="OX596104">
    <property type="protein sequence ID" value="CAI9700217.1"/>
    <property type="molecule type" value="Genomic_DNA"/>
</dbReference>
<name>A0ACB0EHM1_RANTA</name>
<evidence type="ECO:0000313" key="1">
    <source>
        <dbReference type="EMBL" id="CAI9700217.1"/>
    </source>
</evidence>
<reference evidence="1" key="1">
    <citation type="submission" date="2023-05" db="EMBL/GenBank/DDBJ databases">
        <authorList>
            <consortium name="ELIXIR-Norway"/>
        </authorList>
    </citation>
    <scope>NUCLEOTIDE SEQUENCE</scope>
</reference>